<feature type="chain" id="PRO_5038845462" description="alpha-L-fucosidase" evidence="6">
    <location>
        <begin position="18"/>
        <end position="491"/>
    </location>
</feature>
<dbReference type="PROSITE" id="PS50022">
    <property type="entry name" value="FA58C_3"/>
    <property type="match status" value="1"/>
</dbReference>
<dbReference type="SUPFAM" id="SSF51445">
    <property type="entry name" value="(Trans)glycosidases"/>
    <property type="match status" value="1"/>
</dbReference>
<dbReference type="EC" id="3.2.1.51" evidence="2"/>
<feature type="signal peptide" evidence="6">
    <location>
        <begin position="1"/>
        <end position="17"/>
    </location>
</feature>
<dbReference type="SUPFAM" id="SSF49785">
    <property type="entry name" value="Galactose-binding domain-like"/>
    <property type="match status" value="1"/>
</dbReference>
<comment type="caution">
    <text evidence="8">The sequence shown here is derived from an EMBL/GenBank/DDBJ whole genome shotgun (WGS) entry which is preliminary data.</text>
</comment>
<evidence type="ECO:0000256" key="1">
    <source>
        <dbReference type="ARBA" id="ARBA00007951"/>
    </source>
</evidence>
<accession>A0A9D2ZUX2</accession>
<keyword evidence="4" id="KW-0378">Hydrolase</keyword>
<dbReference type="SMART" id="SM00812">
    <property type="entry name" value="Alpha_L_fucos"/>
    <property type="match status" value="1"/>
</dbReference>
<evidence type="ECO:0000313" key="9">
    <source>
        <dbReference type="Proteomes" id="UP000787625"/>
    </source>
</evidence>
<dbReference type="Pfam" id="PF01120">
    <property type="entry name" value="Alpha_L_fucos"/>
    <property type="match status" value="1"/>
</dbReference>
<dbReference type="GO" id="GO:0004560">
    <property type="term" value="F:alpha-L-fucosidase activity"/>
    <property type="evidence" value="ECO:0007669"/>
    <property type="project" value="InterPro"/>
</dbReference>
<evidence type="ECO:0000256" key="5">
    <source>
        <dbReference type="ARBA" id="ARBA00023295"/>
    </source>
</evidence>
<dbReference type="Proteomes" id="UP000787625">
    <property type="component" value="Unassembled WGS sequence"/>
</dbReference>
<dbReference type="InterPro" id="IPR008979">
    <property type="entry name" value="Galactose-bd-like_sf"/>
</dbReference>
<name>A0A9D2ZUX2_9BACT</name>
<dbReference type="PANTHER" id="PTHR10030">
    <property type="entry name" value="ALPHA-L-FUCOSIDASE"/>
    <property type="match status" value="1"/>
</dbReference>
<dbReference type="Pfam" id="PF00754">
    <property type="entry name" value="F5_F8_type_C"/>
    <property type="match status" value="1"/>
</dbReference>
<proteinExistence type="inferred from homology"/>
<dbReference type="PANTHER" id="PTHR10030:SF37">
    <property type="entry name" value="ALPHA-L-FUCOSIDASE-RELATED"/>
    <property type="match status" value="1"/>
</dbReference>
<dbReference type="EMBL" id="DWUP01000085">
    <property type="protein sequence ID" value="HJD52899.1"/>
    <property type="molecule type" value="Genomic_DNA"/>
</dbReference>
<dbReference type="GO" id="GO:0005764">
    <property type="term" value="C:lysosome"/>
    <property type="evidence" value="ECO:0007669"/>
    <property type="project" value="TreeGrafter"/>
</dbReference>
<reference evidence="8" key="2">
    <citation type="submission" date="2021-04" db="EMBL/GenBank/DDBJ databases">
        <authorList>
            <person name="Gilroy R."/>
        </authorList>
    </citation>
    <scope>NUCLEOTIDE SEQUENCE</scope>
    <source>
        <strain evidence="8">MalCec1-1739</strain>
    </source>
</reference>
<dbReference type="InterPro" id="IPR017853">
    <property type="entry name" value="GH"/>
</dbReference>
<organism evidence="8 9">
    <name type="scientific">Candidatus Avibacteroides avistercoris</name>
    <dbReference type="NCBI Taxonomy" id="2840690"/>
    <lineage>
        <taxon>Bacteria</taxon>
        <taxon>Pseudomonadati</taxon>
        <taxon>Bacteroidota</taxon>
        <taxon>Bacteroidia</taxon>
        <taxon>Bacteroidales</taxon>
        <taxon>Bacteroidaceae</taxon>
        <taxon>Bacteroidaceae incertae sedis</taxon>
        <taxon>Candidatus Avibacteroides</taxon>
    </lineage>
</organism>
<keyword evidence="3 6" id="KW-0732">Signal</keyword>
<sequence length="491" mass="54736">MALAALAVALASADVAAQSLFAEQELANPANVPSPVFPVPTERQMQWFETEFYGFSHYGPNTFVGTEWGNDRKADPTEYAPQTIPDCDQWVEAMHSAGMRGAVVICKHHDGFCLWPTQSTGFSVANGAGVSREVDIPRLFSEACRERGMKFGVYVSPWDASSPCYATDEYVTDVLMRQITELCTDYGPLFEIWFDGANGGNGYYGGDEMESRSIDKRVYYDWDNVADSVHKLQPGCVVWGREFRWCGNEDGYSGRTCWSNFDSQEVYTETQSNTGIEDGLLFIPSEVDVRTTSKWFWTEDEKAKTPEQLFKIYLESVGRNATLIMNCAPASDGRMPDDVVASLKGLGKLIRSRLSKDYAAGKKAEADRTRMPGDFAAANVTDGDSSTYWTTDDGDTSGTVTVDLGRSRTVHYVMLQEYIRLGQRIRSFNIETSTDGIDWQPFAEGTTVGYKRIMAHDDDTSRYGDGVKARYVRVNVTDSHTCPLLHTISVY</sequence>
<dbReference type="InterPro" id="IPR057739">
    <property type="entry name" value="Glyco_hydro_29_N"/>
</dbReference>
<evidence type="ECO:0000256" key="3">
    <source>
        <dbReference type="ARBA" id="ARBA00022729"/>
    </source>
</evidence>
<dbReference type="AlphaFoldDB" id="A0A9D2ZUX2"/>
<comment type="similarity">
    <text evidence="1">Belongs to the glycosyl hydrolase 29 family.</text>
</comment>
<evidence type="ECO:0000256" key="4">
    <source>
        <dbReference type="ARBA" id="ARBA00022801"/>
    </source>
</evidence>
<feature type="domain" description="F5/8 type C" evidence="7">
    <location>
        <begin position="341"/>
        <end position="491"/>
    </location>
</feature>
<evidence type="ECO:0000259" key="7">
    <source>
        <dbReference type="PROSITE" id="PS50022"/>
    </source>
</evidence>
<dbReference type="InterPro" id="IPR000933">
    <property type="entry name" value="Glyco_hydro_29"/>
</dbReference>
<dbReference type="Gene3D" id="3.20.20.80">
    <property type="entry name" value="Glycosidases"/>
    <property type="match status" value="1"/>
</dbReference>
<dbReference type="InterPro" id="IPR000421">
    <property type="entry name" value="FA58C"/>
</dbReference>
<gene>
    <name evidence="8" type="ORF">IAA93_04145</name>
</gene>
<protein>
    <recommendedName>
        <fullName evidence="2">alpha-L-fucosidase</fullName>
        <ecNumber evidence="2">3.2.1.51</ecNumber>
    </recommendedName>
</protein>
<dbReference type="GO" id="GO:0016139">
    <property type="term" value="P:glycoside catabolic process"/>
    <property type="evidence" value="ECO:0007669"/>
    <property type="project" value="TreeGrafter"/>
</dbReference>
<dbReference type="Gene3D" id="2.60.120.260">
    <property type="entry name" value="Galactose-binding domain-like"/>
    <property type="match status" value="1"/>
</dbReference>
<evidence type="ECO:0000256" key="2">
    <source>
        <dbReference type="ARBA" id="ARBA00012662"/>
    </source>
</evidence>
<dbReference type="GO" id="GO:0006004">
    <property type="term" value="P:fucose metabolic process"/>
    <property type="evidence" value="ECO:0007669"/>
    <property type="project" value="TreeGrafter"/>
</dbReference>
<evidence type="ECO:0000313" key="8">
    <source>
        <dbReference type="EMBL" id="HJD52899.1"/>
    </source>
</evidence>
<keyword evidence="5" id="KW-0326">Glycosidase</keyword>
<evidence type="ECO:0000256" key="6">
    <source>
        <dbReference type="SAM" id="SignalP"/>
    </source>
</evidence>
<reference evidence="8" key="1">
    <citation type="journal article" date="2021" name="PeerJ">
        <title>Extensive microbial diversity within the chicken gut microbiome revealed by metagenomics and culture.</title>
        <authorList>
            <person name="Gilroy R."/>
            <person name="Ravi A."/>
            <person name="Getino M."/>
            <person name="Pursley I."/>
            <person name="Horton D.L."/>
            <person name="Alikhan N.F."/>
            <person name="Baker D."/>
            <person name="Gharbi K."/>
            <person name="Hall N."/>
            <person name="Watson M."/>
            <person name="Adriaenssens E.M."/>
            <person name="Foster-Nyarko E."/>
            <person name="Jarju S."/>
            <person name="Secka A."/>
            <person name="Antonio M."/>
            <person name="Oren A."/>
            <person name="Chaudhuri R.R."/>
            <person name="La Ragione R."/>
            <person name="Hildebrand F."/>
            <person name="Pallen M.J."/>
        </authorList>
    </citation>
    <scope>NUCLEOTIDE SEQUENCE</scope>
    <source>
        <strain evidence="8">MalCec1-1739</strain>
    </source>
</reference>